<dbReference type="InterPro" id="IPR043128">
    <property type="entry name" value="Rev_trsase/Diguanyl_cyclase"/>
</dbReference>
<proteinExistence type="predicted"/>
<keyword evidence="2" id="KW-0742">SOS response</keyword>
<dbReference type="InterPro" id="IPR036775">
    <property type="entry name" value="DNA_pol_Y-fam_lit_finger_sf"/>
</dbReference>
<keyword evidence="1" id="KW-0227">DNA damage</keyword>
<dbReference type="PANTHER" id="PTHR11076">
    <property type="entry name" value="DNA REPAIR POLYMERASE UMUC / TRANSFERASE FAMILY MEMBER"/>
    <property type="match status" value="1"/>
</dbReference>
<dbReference type="GO" id="GO:0009432">
    <property type="term" value="P:SOS response"/>
    <property type="evidence" value="ECO:0007669"/>
    <property type="project" value="UniProtKB-KW"/>
</dbReference>
<dbReference type="InterPro" id="IPR043502">
    <property type="entry name" value="DNA/RNA_pol_sf"/>
</dbReference>
<evidence type="ECO:0000256" key="2">
    <source>
        <dbReference type="ARBA" id="ARBA00023236"/>
    </source>
</evidence>
<dbReference type="SUPFAM" id="SSF56672">
    <property type="entry name" value="DNA/RNA polymerases"/>
    <property type="match status" value="1"/>
</dbReference>
<name>A0A644ZPV3_9ZZZZ</name>
<dbReference type="Gene3D" id="3.30.70.270">
    <property type="match status" value="1"/>
</dbReference>
<dbReference type="InterPro" id="IPR001126">
    <property type="entry name" value="UmuC"/>
</dbReference>
<accession>A0A644ZPV3</accession>
<dbReference type="GO" id="GO:0003684">
    <property type="term" value="F:damaged DNA binding"/>
    <property type="evidence" value="ECO:0007669"/>
    <property type="project" value="InterPro"/>
</dbReference>
<gene>
    <name evidence="4" type="primary">umuC_11</name>
    <name evidence="4" type="ORF">SDC9_89554</name>
</gene>
<dbReference type="PROSITE" id="PS50173">
    <property type="entry name" value="UMUC"/>
    <property type="match status" value="1"/>
</dbReference>
<dbReference type="Gene3D" id="1.10.150.20">
    <property type="entry name" value="5' to 3' exonuclease, C-terminal subdomain"/>
    <property type="match status" value="1"/>
</dbReference>
<feature type="domain" description="UmuC" evidence="3">
    <location>
        <begin position="2"/>
        <end position="185"/>
    </location>
</feature>
<dbReference type="GO" id="GO:0003887">
    <property type="term" value="F:DNA-directed DNA polymerase activity"/>
    <property type="evidence" value="ECO:0007669"/>
    <property type="project" value="TreeGrafter"/>
</dbReference>
<dbReference type="Gene3D" id="3.30.1490.100">
    <property type="entry name" value="DNA polymerase, Y-family, little finger domain"/>
    <property type="match status" value="1"/>
</dbReference>
<dbReference type="InterPro" id="IPR050116">
    <property type="entry name" value="DNA_polymerase-Y"/>
</dbReference>
<dbReference type="Pfam" id="PF13438">
    <property type="entry name" value="DUF4113"/>
    <property type="match status" value="1"/>
</dbReference>
<comment type="caution">
    <text evidence="4">The sequence shown here is derived from an EMBL/GenBank/DDBJ whole genome shotgun (WGS) entry which is preliminary data.</text>
</comment>
<organism evidence="4">
    <name type="scientific">bioreactor metagenome</name>
    <dbReference type="NCBI Taxonomy" id="1076179"/>
    <lineage>
        <taxon>unclassified sequences</taxon>
        <taxon>metagenomes</taxon>
        <taxon>ecological metagenomes</taxon>
    </lineage>
</organism>
<dbReference type="Pfam" id="PF00817">
    <property type="entry name" value="IMS"/>
    <property type="match status" value="1"/>
</dbReference>
<dbReference type="PANTHER" id="PTHR11076:SF33">
    <property type="entry name" value="DNA POLYMERASE KAPPA"/>
    <property type="match status" value="1"/>
</dbReference>
<dbReference type="AlphaFoldDB" id="A0A644ZPV3"/>
<evidence type="ECO:0000259" key="3">
    <source>
        <dbReference type="PROSITE" id="PS50173"/>
    </source>
</evidence>
<dbReference type="Gene3D" id="3.40.1170.60">
    <property type="match status" value="1"/>
</dbReference>
<evidence type="ECO:0000256" key="1">
    <source>
        <dbReference type="ARBA" id="ARBA00023199"/>
    </source>
</evidence>
<dbReference type="InterPro" id="IPR025188">
    <property type="entry name" value="DUF4113"/>
</dbReference>
<dbReference type="GO" id="GO:0006281">
    <property type="term" value="P:DNA repair"/>
    <property type="evidence" value="ECO:0007669"/>
    <property type="project" value="InterPro"/>
</dbReference>
<dbReference type="EMBL" id="VSSQ01009894">
    <property type="protein sequence ID" value="MPM42882.1"/>
    <property type="molecule type" value="Genomic_DNA"/>
</dbReference>
<dbReference type="GO" id="GO:0005634">
    <property type="term" value="C:nucleus"/>
    <property type="evidence" value="ECO:0007669"/>
    <property type="project" value="TreeGrafter"/>
</dbReference>
<protein>
    <submittedName>
        <fullName evidence="4">Protein UmuC</fullName>
    </submittedName>
</protein>
<dbReference type="Pfam" id="PF11799">
    <property type="entry name" value="IMS_C"/>
    <property type="match status" value="1"/>
</dbReference>
<reference evidence="4" key="1">
    <citation type="submission" date="2019-08" db="EMBL/GenBank/DDBJ databases">
        <authorList>
            <person name="Kucharzyk K."/>
            <person name="Murdoch R.W."/>
            <person name="Higgins S."/>
            <person name="Loffler F."/>
        </authorList>
    </citation>
    <scope>NUCLEOTIDE SEQUENCE</scope>
</reference>
<dbReference type="SUPFAM" id="SSF100879">
    <property type="entry name" value="Lesion bypass DNA polymerase (Y-family), little finger domain"/>
    <property type="match status" value="1"/>
</dbReference>
<dbReference type="InterPro" id="IPR017961">
    <property type="entry name" value="DNA_pol_Y-fam_little_finger"/>
</dbReference>
<dbReference type="GO" id="GO:0042276">
    <property type="term" value="P:error-prone translesion synthesis"/>
    <property type="evidence" value="ECO:0007669"/>
    <property type="project" value="TreeGrafter"/>
</dbReference>
<sequence length="419" mass="47534">MIALIDCNNFYASCERVFNPSLNDKPVVVLSNNDGCVIARSNEAKKIGIEMGIPAFKVQELFRRNNVAVYSANFALYGDMSRRVMSILSGYSPLQEVYSVDECFLDLAETATPKEYGLRMKEHVGRWTGIPISVGIAPTKALAKVANRIAKKYPSQTGGCYVIDTEEKRVKALRWLSVEDVWGIGRRNAVKLQAAGVFKAVDFAEMSESWVRRNMTVTGINLQRELNGIRCIEFVEEEKSKSFSVTRTFEKEYGTWDEIKERVVTFTAMAAAKIRKQQSLCSRIQVFLQTNYFKDTEEVLSRSVEVRLPFSTSSTLEIVDFVVSGLKKIYEKDLHYKRAGVTLYNFTDEKHHQPALFPEMNANPRHKGLMNAIDAINHFSSSGGIRLASQDARMFKMHQEHLSGRYTTDIRDILQVRGE</sequence>
<evidence type="ECO:0000313" key="4">
    <source>
        <dbReference type="EMBL" id="MPM42882.1"/>
    </source>
</evidence>
<dbReference type="CDD" id="cd01700">
    <property type="entry name" value="PolY_Pol_V_umuC"/>
    <property type="match status" value="1"/>
</dbReference>
<keyword evidence="1" id="KW-0741">SOS mutagenesis</keyword>